<evidence type="ECO:0000256" key="2">
    <source>
        <dbReference type="ARBA" id="ARBA00006100"/>
    </source>
</evidence>
<dbReference type="CDD" id="cd01335">
    <property type="entry name" value="Radical_SAM"/>
    <property type="match status" value="1"/>
</dbReference>
<evidence type="ECO:0000256" key="6">
    <source>
        <dbReference type="ARBA" id="ARBA00022723"/>
    </source>
</evidence>
<comment type="subcellular location">
    <subcellularLocation>
        <location evidence="10">Cytoplasm</location>
    </subcellularLocation>
</comment>
<evidence type="ECO:0000313" key="13">
    <source>
        <dbReference type="Proteomes" id="UP001288620"/>
    </source>
</evidence>
<comment type="function">
    <text evidence="10">Probably acts as a heme chaperone, transferring heme to an unknown acceptor. Binds one molecule of heme per monomer, possibly covalently. Binds 1 [4Fe-4S] cluster. The cluster is coordinated with 3 cysteines and an exchangeable S-adenosyl-L-methionine.</text>
</comment>
<dbReference type="SFLD" id="SFLDF00562">
    <property type="entry name" value="HemN-like__clustered_with_heat"/>
    <property type="match status" value="1"/>
</dbReference>
<keyword evidence="10" id="KW-0004">4Fe-4S</keyword>
<comment type="similarity">
    <text evidence="2">Belongs to the anaerobic coproporphyrinogen-III oxidase family. HemW subfamily.</text>
</comment>
<dbReference type="PROSITE" id="PS51918">
    <property type="entry name" value="RADICAL_SAM"/>
    <property type="match status" value="1"/>
</dbReference>
<dbReference type="InterPro" id="IPR013785">
    <property type="entry name" value="Aldolase_TIM"/>
</dbReference>
<dbReference type="InterPro" id="IPR007197">
    <property type="entry name" value="rSAM"/>
</dbReference>
<evidence type="ECO:0000256" key="3">
    <source>
        <dbReference type="ARBA" id="ARBA00017228"/>
    </source>
</evidence>
<dbReference type="SFLD" id="SFLDF00288">
    <property type="entry name" value="HemN-like__clustered_with_nucl"/>
    <property type="match status" value="1"/>
</dbReference>
<dbReference type="PANTHER" id="PTHR13932:SF5">
    <property type="entry name" value="RADICAL S-ADENOSYL METHIONINE DOMAIN-CONTAINING PROTEIN 1, MITOCHONDRIAL"/>
    <property type="match status" value="1"/>
</dbReference>
<keyword evidence="8 10" id="KW-0411">Iron-sulfur</keyword>
<comment type="caution">
    <text evidence="12">The sequence shown here is derived from an EMBL/GenBank/DDBJ whole genome shotgun (WGS) entry which is preliminary data.</text>
</comment>
<dbReference type="Pfam" id="PF06969">
    <property type="entry name" value="HemN_C"/>
    <property type="match status" value="1"/>
</dbReference>
<evidence type="ECO:0000256" key="7">
    <source>
        <dbReference type="ARBA" id="ARBA00023004"/>
    </source>
</evidence>
<dbReference type="PANTHER" id="PTHR13932">
    <property type="entry name" value="COPROPORPHYRINIGEN III OXIDASE"/>
    <property type="match status" value="1"/>
</dbReference>
<evidence type="ECO:0000313" key="12">
    <source>
        <dbReference type="EMBL" id="MDZ7277418.1"/>
    </source>
</evidence>
<evidence type="ECO:0000256" key="10">
    <source>
        <dbReference type="RuleBase" id="RU364116"/>
    </source>
</evidence>
<evidence type="ECO:0000256" key="9">
    <source>
        <dbReference type="ARBA" id="ARBA00023186"/>
    </source>
</evidence>
<dbReference type="SFLD" id="SFLDG01082">
    <property type="entry name" value="B12-binding_domain_containing"/>
    <property type="match status" value="1"/>
</dbReference>
<sequence length="376" mass="42406">MPELPPLSLYIHIPWCVQKCPYCDFNSHALKGEVPHNEYVQHLLNDLERDVPLTAGREVRTVFIGGGTPSLLSSEAMHMLMDGVRARVPLSPSAEITMEANPGTVEADRFSGYQRAGINRISIGVQSFSPEKLTRLGRIHGPEEARRAAQLASGLGLRSFNLDLMHGLPDQSLDEALDDLRQAIALNPPHLSWYQLTIEPNTLFASRPPVLPDDDALWDIFEQGHQLLTAAGYQQYETSAYAKPGYRCEHNLNYWRFGDYLGIGCGAHGKLTQPDGRIVRTVKTRHPRGFMAGNYLDKQHEVAQEDKPFEFFMNRFRLLEAAPRADFSRYTGLDEQAIRPQMDKALAAEYVVERADAWQITEKGKLFLNSLLELFM</sequence>
<feature type="domain" description="Radical SAM core" evidence="11">
    <location>
        <begin position="1"/>
        <end position="234"/>
    </location>
</feature>
<evidence type="ECO:0000256" key="4">
    <source>
        <dbReference type="ARBA" id="ARBA00022617"/>
    </source>
</evidence>
<dbReference type="SMART" id="SM00729">
    <property type="entry name" value="Elp3"/>
    <property type="match status" value="1"/>
</dbReference>
<dbReference type="InterPro" id="IPR006638">
    <property type="entry name" value="Elp3/MiaA/NifB-like_rSAM"/>
</dbReference>
<keyword evidence="13" id="KW-1185">Reference proteome</keyword>
<proteinExistence type="inferred from homology"/>
<dbReference type="RefSeq" id="WP_322541528.1">
    <property type="nucleotide sequence ID" value="NZ_JAOBTT010000001.1"/>
</dbReference>
<dbReference type="InterPro" id="IPR058240">
    <property type="entry name" value="rSAM_sf"/>
</dbReference>
<protein>
    <recommendedName>
        <fullName evidence="3 10">Heme chaperone HemW</fullName>
    </recommendedName>
</protein>
<dbReference type="Pfam" id="PF04055">
    <property type="entry name" value="Radical_SAM"/>
    <property type="match status" value="1"/>
</dbReference>
<dbReference type="EMBL" id="JAOBTT010000001">
    <property type="protein sequence ID" value="MDZ7277418.1"/>
    <property type="molecule type" value="Genomic_DNA"/>
</dbReference>
<dbReference type="Gene3D" id="3.20.20.70">
    <property type="entry name" value="Aldolase class I"/>
    <property type="match status" value="1"/>
</dbReference>
<dbReference type="Proteomes" id="UP001288620">
    <property type="component" value="Unassembled WGS sequence"/>
</dbReference>
<evidence type="ECO:0000256" key="8">
    <source>
        <dbReference type="ARBA" id="ARBA00023014"/>
    </source>
</evidence>
<keyword evidence="4 10" id="KW-0349">Heme</keyword>
<dbReference type="InterPro" id="IPR010723">
    <property type="entry name" value="HemN_C"/>
</dbReference>
<evidence type="ECO:0000256" key="5">
    <source>
        <dbReference type="ARBA" id="ARBA00022691"/>
    </source>
</evidence>
<gene>
    <name evidence="12" type="primary">hemW</name>
    <name evidence="12" type="ORF">N4G40_03855</name>
</gene>
<keyword evidence="10" id="KW-0963">Cytoplasm</keyword>
<keyword evidence="7 10" id="KW-0408">Iron</keyword>
<dbReference type="SUPFAM" id="SSF102114">
    <property type="entry name" value="Radical SAM enzymes"/>
    <property type="match status" value="1"/>
</dbReference>
<keyword evidence="6 10" id="KW-0479">Metal-binding</keyword>
<keyword evidence="9 10" id="KW-0143">Chaperone</keyword>
<keyword evidence="5 10" id="KW-0949">S-adenosyl-L-methionine</keyword>
<dbReference type="NCBIfam" id="TIGR00539">
    <property type="entry name" value="hemN_rel"/>
    <property type="match status" value="1"/>
</dbReference>
<dbReference type="InterPro" id="IPR004559">
    <property type="entry name" value="HemW-like"/>
</dbReference>
<dbReference type="SFLD" id="SFLDG01065">
    <property type="entry name" value="anaerobic_coproporphyrinogen-I"/>
    <property type="match status" value="1"/>
</dbReference>
<reference evidence="13" key="1">
    <citation type="submission" date="2023-07" db="EMBL/GenBank/DDBJ databases">
        <title>Structural and functional analysis of rice phyllospheric bacteria for their antimicrobial properties and defense elicitation against blast disease.</title>
        <authorList>
            <person name="Sahu K.P."/>
            <person name="Asharani P."/>
            <person name="Kumar M."/>
            <person name="Reddy B."/>
            <person name="Kumar A."/>
        </authorList>
    </citation>
    <scope>NUCLEOTIDE SEQUENCE [LARGE SCALE GENOMIC DNA]</scope>
    <source>
        <strain evidence="13">OsEp_Plm_30P10</strain>
    </source>
</reference>
<evidence type="ECO:0000259" key="11">
    <source>
        <dbReference type="PROSITE" id="PS51918"/>
    </source>
</evidence>
<evidence type="ECO:0000256" key="1">
    <source>
        <dbReference type="ARBA" id="ARBA00001966"/>
    </source>
</evidence>
<dbReference type="InterPro" id="IPR034505">
    <property type="entry name" value="Coproporphyrinogen-III_oxidase"/>
</dbReference>
<accession>A0ABU5LC17</accession>
<dbReference type="SFLD" id="SFLDS00029">
    <property type="entry name" value="Radical_SAM"/>
    <property type="match status" value="1"/>
</dbReference>
<comment type="cofactor">
    <cofactor evidence="1">
        <name>[4Fe-4S] cluster</name>
        <dbReference type="ChEBI" id="CHEBI:49883"/>
    </cofactor>
</comment>
<name>A0ABU5LC17_9GAMM</name>
<organism evidence="12 13">
    <name type="scientific">Pantoea eucrina</name>
    <dbReference type="NCBI Taxonomy" id="472693"/>
    <lineage>
        <taxon>Bacteria</taxon>
        <taxon>Pseudomonadati</taxon>
        <taxon>Pseudomonadota</taxon>
        <taxon>Gammaproteobacteria</taxon>
        <taxon>Enterobacterales</taxon>
        <taxon>Erwiniaceae</taxon>
        <taxon>Pantoea</taxon>
    </lineage>
</organism>